<dbReference type="Gene3D" id="3.40.50.2300">
    <property type="match status" value="2"/>
</dbReference>
<dbReference type="InterPro" id="IPR010982">
    <property type="entry name" value="Lambda_DNA-bd_dom_sf"/>
</dbReference>
<dbReference type="Pfam" id="PF00356">
    <property type="entry name" value="LacI"/>
    <property type="match status" value="1"/>
</dbReference>
<dbReference type="SMART" id="SM00354">
    <property type="entry name" value="HTH_LACI"/>
    <property type="match status" value="1"/>
</dbReference>
<dbReference type="Proteomes" id="UP000619534">
    <property type="component" value="Unassembled WGS sequence"/>
</dbReference>
<dbReference type="SUPFAM" id="SSF47413">
    <property type="entry name" value="lambda repressor-like DNA-binding domains"/>
    <property type="match status" value="1"/>
</dbReference>
<evidence type="ECO:0000313" key="6">
    <source>
        <dbReference type="Proteomes" id="UP000619534"/>
    </source>
</evidence>
<dbReference type="InterPro" id="IPR028082">
    <property type="entry name" value="Peripla_BP_I"/>
</dbReference>
<dbReference type="PANTHER" id="PTHR30146">
    <property type="entry name" value="LACI-RELATED TRANSCRIPTIONAL REPRESSOR"/>
    <property type="match status" value="1"/>
</dbReference>
<dbReference type="SUPFAM" id="SSF53822">
    <property type="entry name" value="Periplasmic binding protein-like I"/>
    <property type="match status" value="1"/>
</dbReference>
<protein>
    <submittedName>
        <fullName evidence="5">LacI family transcriptional regulator</fullName>
    </submittedName>
</protein>
<dbReference type="InterPro" id="IPR001761">
    <property type="entry name" value="Peripla_BP/Lac1_sug-bd_dom"/>
</dbReference>
<feature type="domain" description="HTH lacI-type" evidence="4">
    <location>
        <begin position="2"/>
        <end position="56"/>
    </location>
</feature>
<dbReference type="EMBL" id="BMCJ01000007">
    <property type="protein sequence ID" value="GGD00728.1"/>
    <property type="molecule type" value="Genomic_DNA"/>
</dbReference>
<dbReference type="PROSITE" id="PS50932">
    <property type="entry name" value="HTH_LACI_2"/>
    <property type="match status" value="1"/>
</dbReference>
<dbReference type="CDD" id="cd06286">
    <property type="entry name" value="PBP1_CcpB-like"/>
    <property type="match status" value="1"/>
</dbReference>
<dbReference type="RefSeq" id="WP_062438793.1">
    <property type="nucleotide sequence ID" value="NZ_BMCJ01000007.1"/>
</dbReference>
<keyword evidence="2" id="KW-0238">DNA-binding</keyword>
<dbReference type="InterPro" id="IPR000843">
    <property type="entry name" value="HTH_LacI"/>
</dbReference>
<name>A0ABQ1PQ10_9BACI</name>
<evidence type="ECO:0000313" key="5">
    <source>
        <dbReference type="EMBL" id="GGD00728.1"/>
    </source>
</evidence>
<evidence type="ECO:0000259" key="4">
    <source>
        <dbReference type="PROSITE" id="PS50932"/>
    </source>
</evidence>
<keyword evidence="6" id="KW-1185">Reference proteome</keyword>
<dbReference type="PRINTS" id="PR00036">
    <property type="entry name" value="HTHLACI"/>
</dbReference>
<dbReference type="PANTHER" id="PTHR30146:SF105">
    <property type="entry name" value="CATABOLITE CONTROL PROTEIN B"/>
    <property type="match status" value="1"/>
</dbReference>
<accession>A0ABQ1PQ10</accession>
<evidence type="ECO:0000256" key="1">
    <source>
        <dbReference type="ARBA" id="ARBA00023015"/>
    </source>
</evidence>
<reference evidence="6" key="1">
    <citation type="journal article" date="2019" name="Int. J. Syst. Evol. Microbiol.">
        <title>The Global Catalogue of Microorganisms (GCM) 10K type strain sequencing project: providing services to taxonomists for standard genome sequencing and annotation.</title>
        <authorList>
            <consortium name="The Broad Institute Genomics Platform"/>
            <consortium name="The Broad Institute Genome Sequencing Center for Infectious Disease"/>
            <person name="Wu L."/>
            <person name="Ma J."/>
        </authorList>
    </citation>
    <scope>NUCLEOTIDE SEQUENCE [LARGE SCALE GENOMIC DNA]</scope>
    <source>
        <strain evidence="6">CCM 7282</strain>
    </source>
</reference>
<dbReference type="PROSITE" id="PS00356">
    <property type="entry name" value="HTH_LACI_1"/>
    <property type="match status" value="1"/>
</dbReference>
<proteinExistence type="predicted"/>
<organism evidence="5 6">
    <name type="scientific">Thalassobacillus devorans</name>
    <dbReference type="NCBI Taxonomy" id="279813"/>
    <lineage>
        <taxon>Bacteria</taxon>
        <taxon>Bacillati</taxon>
        <taxon>Bacillota</taxon>
        <taxon>Bacilli</taxon>
        <taxon>Bacillales</taxon>
        <taxon>Bacillaceae</taxon>
        <taxon>Thalassobacillus</taxon>
    </lineage>
</organism>
<gene>
    <name evidence="5" type="ORF">GCM10007216_34330</name>
</gene>
<dbReference type="CDD" id="cd01392">
    <property type="entry name" value="HTH_LacI"/>
    <property type="match status" value="1"/>
</dbReference>
<comment type="caution">
    <text evidence="5">The sequence shown here is derived from an EMBL/GenBank/DDBJ whole genome shotgun (WGS) entry which is preliminary data.</text>
</comment>
<dbReference type="Pfam" id="PF00532">
    <property type="entry name" value="Peripla_BP_1"/>
    <property type="match status" value="1"/>
</dbReference>
<keyword evidence="1" id="KW-0805">Transcription regulation</keyword>
<dbReference type="Gene3D" id="1.10.260.40">
    <property type="entry name" value="lambda repressor-like DNA-binding domains"/>
    <property type="match status" value="1"/>
</dbReference>
<sequence length="319" mass="36292">MSNIRDIAKLAHVSVTTVSRVLNNHPYVKEEKRKAVWEAVEQLDYQQNINAVHLSKGKTSVIGVVLPYINHPYFSRLLEGIADAAEGDGYKLMVIQTNYEAEKEIEALDMLRLKQVDGVIFTSRNSPWQVLKKYRTYGPVVACENKLDDEISTIFIDHYQAFQLGMNVLMEKGHRKIGYCISRREGSNSQKRHEAYCDQLEKLGEPMRDEWIFEKCLHMKDGARVLQEWTKHEDAPTALVVTNDLVASGLLLEAEKLGITVPERLAIVGFDDQPLAKALQITTIRLPLHEIGAEAFRQAKSDQVVHKALPFQLIERKTV</sequence>
<keyword evidence="3" id="KW-0804">Transcription</keyword>
<evidence type="ECO:0000256" key="2">
    <source>
        <dbReference type="ARBA" id="ARBA00023125"/>
    </source>
</evidence>
<evidence type="ECO:0000256" key="3">
    <source>
        <dbReference type="ARBA" id="ARBA00023163"/>
    </source>
</evidence>